<dbReference type="CDD" id="cd11284">
    <property type="entry name" value="ADF_Twf-C_like"/>
    <property type="match status" value="1"/>
</dbReference>
<comment type="subcellular location">
    <subcellularLocation>
        <location evidence="2">Cytoplasm</location>
        <location evidence="2">Cell cortex</location>
    </subcellularLocation>
    <subcellularLocation>
        <location evidence="1">Cytoplasm</location>
        <location evidence="1">Cytoskeleton</location>
    </subcellularLocation>
</comment>
<feature type="domain" description="ADF-H" evidence="12">
    <location>
        <begin position="180"/>
        <end position="316"/>
    </location>
</feature>
<dbReference type="PANTHER" id="PTHR13759">
    <property type="entry name" value="TWINFILIN"/>
    <property type="match status" value="1"/>
</dbReference>
<proteinExistence type="inferred from homology"/>
<evidence type="ECO:0000256" key="2">
    <source>
        <dbReference type="ARBA" id="ARBA00004544"/>
    </source>
</evidence>
<dbReference type="FunFam" id="3.40.20.10:FF:000007">
    <property type="entry name" value="Twinfilin-1 isoform 1"/>
    <property type="match status" value="1"/>
</dbReference>
<dbReference type="CDD" id="cd11285">
    <property type="entry name" value="ADF_Twf-N_like"/>
    <property type="match status" value="1"/>
</dbReference>
<dbReference type="GO" id="GO:0030042">
    <property type="term" value="P:actin filament depolymerization"/>
    <property type="evidence" value="ECO:0007669"/>
    <property type="project" value="TreeGrafter"/>
</dbReference>
<protein>
    <recommendedName>
        <fullName evidence="10">Twinfilin</fullName>
    </recommendedName>
</protein>
<accession>A0AAV7XZ70</accession>
<keyword evidence="4" id="KW-0963">Cytoplasm</keyword>
<dbReference type="InterPro" id="IPR029006">
    <property type="entry name" value="ADF-H/Gelsolin-like_dom_sf"/>
</dbReference>
<evidence type="ECO:0000256" key="5">
    <source>
        <dbReference type="ARBA" id="ARBA00022737"/>
    </source>
</evidence>
<evidence type="ECO:0000256" key="1">
    <source>
        <dbReference type="ARBA" id="ARBA00004245"/>
    </source>
</evidence>
<dbReference type="EMBL" id="JAPTSV010000001">
    <property type="protein sequence ID" value="KAJ1531672.1"/>
    <property type="molecule type" value="Genomic_DNA"/>
</dbReference>
<evidence type="ECO:0000256" key="8">
    <source>
        <dbReference type="ARBA" id="ARBA00038532"/>
    </source>
</evidence>
<dbReference type="Gene3D" id="3.40.20.10">
    <property type="entry name" value="Severin"/>
    <property type="match status" value="2"/>
</dbReference>
<dbReference type="PANTHER" id="PTHR13759:SF1">
    <property type="entry name" value="TWINFILIN"/>
    <property type="match status" value="1"/>
</dbReference>
<dbReference type="GO" id="GO:0010591">
    <property type="term" value="P:regulation of lamellipodium assembly"/>
    <property type="evidence" value="ECO:0007669"/>
    <property type="project" value="TreeGrafter"/>
</dbReference>
<evidence type="ECO:0000256" key="6">
    <source>
        <dbReference type="ARBA" id="ARBA00023203"/>
    </source>
</evidence>
<feature type="region of interest" description="Disordered" evidence="11">
    <location>
        <begin position="313"/>
        <end position="347"/>
    </location>
</feature>
<evidence type="ECO:0000256" key="4">
    <source>
        <dbReference type="ARBA" id="ARBA00022490"/>
    </source>
</evidence>
<evidence type="ECO:0000256" key="3">
    <source>
        <dbReference type="ARBA" id="ARBA00009557"/>
    </source>
</evidence>
<keyword evidence="6" id="KW-0009">Actin-binding</keyword>
<evidence type="ECO:0000313" key="13">
    <source>
        <dbReference type="EMBL" id="KAJ1531672.1"/>
    </source>
</evidence>
<keyword evidence="14" id="KW-1185">Reference proteome</keyword>
<comment type="function">
    <text evidence="9">Actin-binding protein involved in motile and morphological processes. Inhibits actin polymerization, likely by sequestering G-actin.</text>
</comment>
<dbReference type="GO" id="GO:0005884">
    <property type="term" value="C:actin filament"/>
    <property type="evidence" value="ECO:0007669"/>
    <property type="project" value="TreeGrafter"/>
</dbReference>
<dbReference type="SMART" id="SM00102">
    <property type="entry name" value="ADF"/>
    <property type="match status" value="2"/>
</dbReference>
<comment type="caution">
    <text evidence="13">The sequence shown here is derived from an EMBL/GenBank/DDBJ whole genome shotgun (WGS) entry which is preliminary data.</text>
</comment>
<dbReference type="GO" id="GO:0051015">
    <property type="term" value="F:actin filament binding"/>
    <property type="evidence" value="ECO:0007669"/>
    <property type="project" value="TreeGrafter"/>
</dbReference>
<feature type="compositionally biased region" description="Basic residues" evidence="11">
    <location>
        <begin position="318"/>
        <end position="328"/>
    </location>
</feature>
<evidence type="ECO:0000256" key="10">
    <source>
        <dbReference type="ARBA" id="ARBA00069496"/>
    </source>
</evidence>
<dbReference type="GO" id="GO:0003785">
    <property type="term" value="F:actin monomer binding"/>
    <property type="evidence" value="ECO:0007669"/>
    <property type="project" value="TreeGrafter"/>
</dbReference>
<dbReference type="GO" id="GO:0051016">
    <property type="term" value="P:barbed-end actin filament capping"/>
    <property type="evidence" value="ECO:0007669"/>
    <property type="project" value="TreeGrafter"/>
</dbReference>
<evidence type="ECO:0000256" key="7">
    <source>
        <dbReference type="ARBA" id="ARBA00023212"/>
    </source>
</evidence>
<dbReference type="Proteomes" id="UP001075354">
    <property type="component" value="Chromosome 1"/>
</dbReference>
<dbReference type="InterPro" id="IPR002108">
    <property type="entry name" value="ADF-H"/>
</dbReference>
<dbReference type="SUPFAM" id="SSF55753">
    <property type="entry name" value="Actin depolymerizing proteins"/>
    <property type="match status" value="2"/>
</dbReference>
<keyword evidence="5" id="KW-0677">Repeat</keyword>
<comment type="similarity">
    <text evidence="3">Belongs to the actin-binding proteins ADF family. Twinfilin subfamily.</text>
</comment>
<comment type="subunit">
    <text evidence="8">Interacts with G-actin; ADP-actin form.</text>
</comment>
<evidence type="ECO:0000259" key="12">
    <source>
        <dbReference type="PROSITE" id="PS51263"/>
    </source>
</evidence>
<dbReference type="GO" id="GO:0010976">
    <property type="term" value="P:positive regulation of neuron projection development"/>
    <property type="evidence" value="ECO:0007669"/>
    <property type="project" value="TreeGrafter"/>
</dbReference>
<evidence type="ECO:0000313" key="14">
    <source>
        <dbReference type="Proteomes" id="UP001075354"/>
    </source>
</evidence>
<name>A0AAV7XZ70_9NEOP</name>
<evidence type="ECO:0000256" key="9">
    <source>
        <dbReference type="ARBA" id="ARBA00056419"/>
    </source>
</evidence>
<dbReference type="FunFam" id="3.40.20.10:FF:000042">
    <property type="entry name" value="Actin depolymerizing protein"/>
    <property type="match status" value="1"/>
</dbReference>
<dbReference type="AlphaFoldDB" id="A0AAV7XZ70"/>
<dbReference type="GO" id="GO:0005938">
    <property type="term" value="C:cell cortex"/>
    <property type="evidence" value="ECO:0007669"/>
    <property type="project" value="UniProtKB-SubCell"/>
</dbReference>
<feature type="domain" description="ADF-H" evidence="12">
    <location>
        <begin position="1"/>
        <end position="140"/>
    </location>
</feature>
<reference evidence="13" key="1">
    <citation type="submission" date="2022-12" db="EMBL/GenBank/DDBJ databases">
        <title>Chromosome-level genome assembly of the bean flower thrips Megalurothrips usitatus.</title>
        <authorList>
            <person name="Ma L."/>
            <person name="Liu Q."/>
            <person name="Li H."/>
            <person name="Cai W."/>
        </authorList>
    </citation>
    <scope>NUCLEOTIDE SEQUENCE</scope>
    <source>
        <strain evidence="13">Cailab_2022a</strain>
    </source>
</reference>
<keyword evidence="7" id="KW-0206">Cytoskeleton</keyword>
<sequence length="347" mass="39020">MSHQTGIKANQELKSYFGKCRDGSIRVFKVSIENEQLTLAAEEKAKGSWEDDYDRLVTSLITEAQPCYLLYRLDSKDSSGAYYWMLISWSPDDGPVRQKMLYASTKATLKQEFGSGQIKEELHGTVKDDVTLSGFRKHKKNESAPAPLTTREEELAELRRSERSVAANVGVDTKHQTLGGVSFPMTDAARQAVIGMADKLHTFVQLRIDLDEERIHLVSSGDVSIDKLPSKVPSDSARYTLFNFKHTHEGDYMESVVFIYSMPGYSCSIKERMLYSSCKAPLLSDIEHNIGLEITKKLEIDSGSELTEEFLQDEIHPKKSLHRPKFAKPKGPPNRGAKRLTKPQSSP</sequence>
<organism evidence="13 14">
    <name type="scientific">Megalurothrips usitatus</name>
    <name type="common">bean blossom thrips</name>
    <dbReference type="NCBI Taxonomy" id="439358"/>
    <lineage>
        <taxon>Eukaryota</taxon>
        <taxon>Metazoa</taxon>
        <taxon>Ecdysozoa</taxon>
        <taxon>Arthropoda</taxon>
        <taxon>Hexapoda</taxon>
        <taxon>Insecta</taxon>
        <taxon>Pterygota</taxon>
        <taxon>Neoptera</taxon>
        <taxon>Paraneoptera</taxon>
        <taxon>Thysanoptera</taxon>
        <taxon>Terebrantia</taxon>
        <taxon>Thripoidea</taxon>
        <taxon>Thripidae</taxon>
        <taxon>Megalurothrips</taxon>
    </lineage>
</organism>
<dbReference type="Pfam" id="PF00241">
    <property type="entry name" value="Cofilin_ADF"/>
    <property type="match status" value="2"/>
</dbReference>
<evidence type="ECO:0000256" key="11">
    <source>
        <dbReference type="SAM" id="MobiDB-lite"/>
    </source>
</evidence>
<dbReference type="GO" id="GO:0030016">
    <property type="term" value="C:myofibril"/>
    <property type="evidence" value="ECO:0007669"/>
    <property type="project" value="TreeGrafter"/>
</dbReference>
<dbReference type="PROSITE" id="PS51263">
    <property type="entry name" value="ADF_H"/>
    <property type="match status" value="2"/>
</dbReference>
<gene>
    <name evidence="13" type="ORF">ONE63_000341</name>
</gene>
<dbReference type="InterPro" id="IPR028458">
    <property type="entry name" value="Twinfilin"/>
</dbReference>